<dbReference type="EMBL" id="AP013042">
    <property type="protein sequence ID" value="BAS67752.1"/>
    <property type="molecule type" value="Genomic_DNA"/>
</dbReference>
<gene>
    <name evidence="1" type="ORF">BSEPE_0758</name>
</gene>
<dbReference type="RefSeq" id="WP_066044317.1">
    <property type="nucleotide sequence ID" value="NZ_AP013042.1"/>
</dbReference>
<dbReference type="OrthoDB" id="5785350at2"/>
<organism evidence="1 2">
    <name type="scientific">endosymbiont of Bathymodiolus septemdierum str. Myojin knoll</name>
    <dbReference type="NCBI Taxonomy" id="1303921"/>
    <lineage>
        <taxon>Bacteria</taxon>
        <taxon>Pseudomonadati</taxon>
        <taxon>Pseudomonadota</taxon>
        <taxon>Gammaproteobacteria</taxon>
        <taxon>sulfur-oxidizing symbionts</taxon>
    </lineage>
</organism>
<dbReference type="AlphaFoldDB" id="A0A0P0US32"/>
<evidence type="ECO:0000313" key="2">
    <source>
        <dbReference type="Proteomes" id="UP000067399"/>
    </source>
</evidence>
<accession>A0A0P0US32</accession>
<proteinExistence type="predicted"/>
<dbReference type="Proteomes" id="UP000067399">
    <property type="component" value="Chromosome"/>
</dbReference>
<reference evidence="1 2" key="1">
    <citation type="journal article" date="2000" name="Mar. Ecol. Prog. Ser.">
        <title>Phylogenetic characterization of endosymbionts in three hydrothermal vent mussels: influence on host distributions.</title>
        <authorList>
            <person name="Fujiwara Y."/>
            <person name="Takai K."/>
            <person name="Uematsu K."/>
            <person name="Tsuchida S."/>
            <person name="Hunt J.C."/>
            <person name="Hashimoto J."/>
        </authorList>
    </citation>
    <scope>NUCLEOTIDE SEQUENCE [LARGE SCALE GENOMIC DNA]</scope>
    <source>
        <strain evidence="1 2">Myojin Knoll</strain>
    </source>
</reference>
<sequence length="103" mass="11649">MKRLVVLFGLTLLTVACSNQDLTEREFILQNQASEVVADVLFDRDLSGSASYNIRKNGEVVILFAKQVSSVRYTEAVKFLRKHPAIKAVYAEQEGLEVCRPRF</sequence>
<dbReference type="KEGG" id="ebh:BSEPE_0758"/>
<evidence type="ECO:0000313" key="1">
    <source>
        <dbReference type="EMBL" id="BAS67752.1"/>
    </source>
</evidence>
<reference evidence="1 2" key="2">
    <citation type="journal article" date="2016" name="ISME J.">
        <title>Heterogeneous composition of key metabolic gene clusters in a vent mussel symbiont population.</title>
        <authorList>
            <person name="Ikuta T."/>
            <person name="Takaki Y."/>
            <person name="Nagai Y."/>
            <person name="Shimamura S."/>
            <person name="Tsuda M."/>
            <person name="Kawagucci S."/>
            <person name="Aoki Y."/>
            <person name="Inoue K."/>
            <person name="Teruya M."/>
            <person name="Satou K."/>
            <person name="Teruya K."/>
            <person name="Shimoji M."/>
            <person name="Tamotsu H."/>
            <person name="Hirano T."/>
            <person name="Maruyama T."/>
            <person name="Yoshida T."/>
        </authorList>
    </citation>
    <scope>NUCLEOTIDE SEQUENCE [LARGE SCALE GENOMIC DNA]</scope>
    <source>
        <strain evidence="1 2">Myojin Knoll</strain>
    </source>
</reference>
<keyword evidence="2" id="KW-1185">Reference proteome</keyword>
<dbReference type="STRING" id="1303921.BSEPE_0758"/>
<name>A0A0P0US32_9GAMM</name>
<evidence type="ECO:0008006" key="3">
    <source>
        <dbReference type="Google" id="ProtNLM"/>
    </source>
</evidence>
<dbReference type="PROSITE" id="PS51257">
    <property type="entry name" value="PROKAR_LIPOPROTEIN"/>
    <property type="match status" value="1"/>
</dbReference>
<protein>
    <recommendedName>
        <fullName evidence="3">Lipoprotein</fullName>
    </recommendedName>
</protein>